<evidence type="ECO:0000256" key="2">
    <source>
        <dbReference type="SAM" id="SignalP"/>
    </source>
</evidence>
<dbReference type="Pfam" id="PF03401">
    <property type="entry name" value="TctC"/>
    <property type="match status" value="1"/>
</dbReference>
<dbReference type="PIRSF" id="PIRSF017082">
    <property type="entry name" value="YflP"/>
    <property type="match status" value="1"/>
</dbReference>
<protein>
    <submittedName>
        <fullName evidence="3">Tripartite-type tricarboxylate transporter, receptor component TctC</fullName>
    </submittedName>
</protein>
<sequence length="330" mass="34702">MTGIGNGTPFMRRRDLLALLPATSLALPGLARAQTGYPSRPVRVVVPFPPGGTTDFIARLVSQRLASVLGQPFVIENRAGAGGTVGSDFVAKSAPDGHTLVVSNIASFGVGPSVYRSMPYDSVRDFAHIAVMAEIPSVLAVSASSPIRTFEQFVAAAKARPGMTIGSPGNGTSSHAKQAILQRSAGIETTHVPYRGSGPMMNDLMSNAVDGMITTLVEAGRNDRFRLLAVTADSRVEGWPDLPTFKELGHPDLVASTWFGLSAPAGTPEAIVTRLNAEVLTGLATPEIAPRLVETGATPRRMSAPEYTAFIASEVTRWAAVVRAANIRAD</sequence>
<feature type="signal peptide" evidence="2">
    <location>
        <begin position="1"/>
        <end position="33"/>
    </location>
</feature>
<dbReference type="PANTHER" id="PTHR42928:SF5">
    <property type="entry name" value="BLR1237 PROTEIN"/>
    <property type="match status" value="1"/>
</dbReference>
<dbReference type="PANTHER" id="PTHR42928">
    <property type="entry name" value="TRICARBOXYLATE-BINDING PROTEIN"/>
    <property type="match status" value="1"/>
</dbReference>
<evidence type="ECO:0000313" key="3">
    <source>
        <dbReference type="EMBL" id="SFK91085.1"/>
    </source>
</evidence>
<proteinExistence type="inferred from homology"/>
<dbReference type="Gene3D" id="3.40.190.10">
    <property type="entry name" value="Periplasmic binding protein-like II"/>
    <property type="match status" value="1"/>
</dbReference>
<comment type="similarity">
    <text evidence="1">Belongs to the UPF0065 (bug) family.</text>
</comment>
<evidence type="ECO:0000313" key="4">
    <source>
        <dbReference type="Proteomes" id="UP000199473"/>
    </source>
</evidence>
<dbReference type="Gene3D" id="3.40.190.150">
    <property type="entry name" value="Bordetella uptake gene, domain 1"/>
    <property type="match status" value="1"/>
</dbReference>
<keyword evidence="4" id="KW-1185">Reference proteome</keyword>
<dbReference type="InterPro" id="IPR042100">
    <property type="entry name" value="Bug_dom1"/>
</dbReference>
<dbReference type="STRING" id="1123062.SAMN02745775_110124"/>
<dbReference type="CDD" id="cd07012">
    <property type="entry name" value="PBP2_Bug_TTT"/>
    <property type="match status" value="1"/>
</dbReference>
<evidence type="ECO:0000256" key="1">
    <source>
        <dbReference type="ARBA" id="ARBA00006987"/>
    </source>
</evidence>
<dbReference type="AlphaFoldDB" id="A0A1I4DDB6"/>
<keyword evidence="3" id="KW-0675">Receptor</keyword>
<dbReference type="Proteomes" id="UP000199473">
    <property type="component" value="Unassembled WGS sequence"/>
</dbReference>
<feature type="chain" id="PRO_5011630226" evidence="2">
    <location>
        <begin position="34"/>
        <end position="330"/>
    </location>
</feature>
<gene>
    <name evidence="3" type="ORF">SAMN02745775_110124</name>
</gene>
<organism evidence="3 4">
    <name type="scientific">Falsiroseomonas stagni DSM 19981</name>
    <dbReference type="NCBI Taxonomy" id="1123062"/>
    <lineage>
        <taxon>Bacteria</taxon>
        <taxon>Pseudomonadati</taxon>
        <taxon>Pseudomonadota</taxon>
        <taxon>Alphaproteobacteria</taxon>
        <taxon>Acetobacterales</taxon>
        <taxon>Roseomonadaceae</taxon>
        <taxon>Falsiroseomonas</taxon>
    </lineage>
</organism>
<accession>A0A1I4DDB6</accession>
<name>A0A1I4DDB6_9PROT</name>
<keyword evidence="2" id="KW-0732">Signal</keyword>
<dbReference type="EMBL" id="FOSQ01000010">
    <property type="protein sequence ID" value="SFK91085.1"/>
    <property type="molecule type" value="Genomic_DNA"/>
</dbReference>
<reference evidence="3 4" key="1">
    <citation type="submission" date="2016-10" db="EMBL/GenBank/DDBJ databases">
        <authorList>
            <person name="de Groot N.N."/>
        </authorList>
    </citation>
    <scope>NUCLEOTIDE SEQUENCE [LARGE SCALE GENOMIC DNA]</scope>
    <source>
        <strain evidence="3 4">DSM 19981</strain>
    </source>
</reference>
<dbReference type="SUPFAM" id="SSF53850">
    <property type="entry name" value="Periplasmic binding protein-like II"/>
    <property type="match status" value="1"/>
</dbReference>
<dbReference type="InterPro" id="IPR005064">
    <property type="entry name" value="BUG"/>
</dbReference>